<dbReference type="InterPro" id="IPR050721">
    <property type="entry name" value="Trk_Ktr_HKT_K-transport"/>
</dbReference>
<dbReference type="GO" id="GO:0005886">
    <property type="term" value="C:plasma membrane"/>
    <property type="evidence" value="ECO:0007669"/>
    <property type="project" value="InterPro"/>
</dbReference>
<feature type="domain" description="RCK N-terminal" evidence="6">
    <location>
        <begin position="241"/>
        <end position="363"/>
    </location>
</feature>
<dbReference type="GO" id="GO:0015079">
    <property type="term" value="F:potassium ion transmembrane transporter activity"/>
    <property type="evidence" value="ECO:0007669"/>
    <property type="project" value="InterPro"/>
</dbReference>
<dbReference type="InterPro" id="IPR006036">
    <property type="entry name" value="K_uptake_TrkA"/>
</dbReference>
<evidence type="ECO:0000256" key="5">
    <source>
        <dbReference type="ARBA" id="ARBA00023065"/>
    </source>
</evidence>
<dbReference type="PRINTS" id="PR00335">
    <property type="entry name" value="KUPTAKETRKA"/>
</dbReference>
<dbReference type="InterPro" id="IPR003148">
    <property type="entry name" value="RCK_N"/>
</dbReference>
<protein>
    <submittedName>
        <fullName evidence="7">Potassium transporter peripheral membrane component (TrkA)</fullName>
    </submittedName>
</protein>
<gene>
    <name evidence="7" type="primary">trkA</name>
</gene>
<comment type="function">
    <text evidence="1">Part of a potassium transport system.</text>
</comment>
<keyword evidence="2" id="KW-0813">Transport</keyword>
<accession>A0A075GAG3</accession>
<dbReference type="Pfam" id="PF02254">
    <property type="entry name" value="TrkA_N"/>
    <property type="match status" value="2"/>
</dbReference>
<dbReference type="Gene3D" id="3.40.50.720">
    <property type="entry name" value="NAD(P)-binding Rossmann-like Domain"/>
    <property type="match status" value="2"/>
</dbReference>
<dbReference type="InterPro" id="IPR036291">
    <property type="entry name" value="NAD(P)-bd_dom_sf"/>
</dbReference>
<evidence type="ECO:0000256" key="2">
    <source>
        <dbReference type="ARBA" id="ARBA00022448"/>
    </source>
</evidence>
<dbReference type="PANTHER" id="PTHR43833:SF5">
    <property type="entry name" value="TRK SYSTEM POTASSIUM UPTAKE PROTEIN TRKA"/>
    <property type="match status" value="1"/>
</dbReference>
<reference evidence="7" key="1">
    <citation type="journal article" date="2014" name="Genome Biol. Evol.">
        <title>Pangenome evidence for extensive interdomain horizontal transfer affecting lineage core and shell genes in uncultured planktonic thaumarchaeota and euryarchaeota.</title>
        <authorList>
            <person name="Deschamps P."/>
            <person name="Zivanovic Y."/>
            <person name="Moreira D."/>
            <person name="Rodriguez-Valera F."/>
            <person name="Lopez-Garcia P."/>
        </authorList>
    </citation>
    <scope>NUCLEOTIDE SEQUENCE</scope>
</reference>
<dbReference type="PANTHER" id="PTHR43833">
    <property type="entry name" value="POTASSIUM CHANNEL PROTEIN 2-RELATED-RELATED"/>
    <property type="match status" value="1"/>
</dbReference>
<evidence type="ECO:0000259" key="6">
    <source>
        <dbReference type="PROSITE" id="PS51201"/>
    </source>
</evidence>
<name>A0A075GAG3_9EURY</name>
<organism evidence="7">
    <name type="scientific">uncultured marine group II/III euryarchaeote KM3_141_C05</name>
    <dbReference type="NCBI Taxonomy" id="1457876"/>
    <lineage>
        <taxon>Archaea</taxon>
        <taxon>Methanobacteriati</taxon>
        <taxon>Methanobacteriota</taxon>
        <taxon>environmental samples</taxon>
    </lineage>
</organism>
<feature type="domain" description="RCK N-terminal" evidence="6">
    <location>
        <begin position="1"/>
        <end position="128"/>
    </location>
</feature>
<proteinExistence type="predicted"/>
<sequence>MRIVIGGAGEVGRGVAKALRSEGRDVVLIDPDATAIKEAQALDVMIVQGDINRRKDLKEAEVHRAEVFIAATDRDEKNLLACALARDINEHEGDGVKLMTIARVHGAELIHSEKPEVFKRWSGVDHAVCSDLLVIKDLKAGLKASSMHEVLSLGNDAWVAVVQVEPSADQMVHKTLEEAEVEIDGLPRIFGMKRQKERSKIPGWQEPITSGDLLAFATIGQHSFRRILQAAGHTPPEYPDKPRVLIFGATRLGRQIAASYLKDGSRVTVISQSLEGANELAGSKIGEDSNLDVMHGDAMDVDLLTEIDICNHDISIAVLSDDHTNMAVSMQSAEMGVERTGLVLDDSRMATVARRIGQSFAVSRRRVAINNILRQVHSKVEGNYHLLSSVPEIVGMSATIGPGHKMLNEQVSVLERGGALCRVAFILRPVRGGKESMLRASGDQVFKEGDRLMLFARVEDIGKVEERLLTGS</sequence>
<dbReference type="AlphaFoldDB" id="A0A075GAG3"/>
<evidence type="ECO:0000256" key="3">
    <source>
        <dbReference type="ARBA" id="ARBA00022538"/>
    </source>
</evidence>
<dbReference type="EMBL" id="KF900611">
    <property type="protein sequence ID" value="AIF01076.1"/>
    <property type="molecule type" value="Genomic_DNA"/>
</dbReference>
<evidence type="ECO:0000256" key="4">
    <source>
        <dbReference type="ARBA" id="ARBA00022958"/>
    </source>
</evidence>
<evidence type="ECO:0000313" key="7">
    <source>
        <dbReference type="EMBL" id="AIF01076.1"/>
    </source>
</evidence>
<dbReference type="PROSITE" id="PS51201">
    <property type="entry name" value="RCK_N"/>
    <property type="match status" value="2"/>
</dbReference>
<keyword evidence="5" id="KW-0406">Ion transport</keyword>
<evidence type="ECO:0000256" key="1">
    <source>
        <dbReference type="ARBA" id="ARBA00003660"/>
    </source>
</evidence>
<keyword evidence="4" id="KW-0630">Potassium</keyword>
<dbReference type="SUPFAM" id="SSF51735">
    <property type="entry name" value="NAD(P)-binding Rossmann-fold domains"/>
    <property type="match status" value="2"/>
</dbReference>
<keyword evidence="3" id="KW-0633">Potassium transport</keyword>